<dbReference type="InterPro" id="IPR029436">
    <property type="entry name" value="AGL_euk_N"/>
</dbReference>
<dbReference type="GO" id="GO:0005980">
    <property type="term" value="P:glycogen catabolic process"/>
    <property type="evidence" value="ECO:0007669"/>
    <property type="project" value="InterPro"/>
</dbReference>
<dbReference type="InterPro" id="IPR032790">
    <property type="entry name" value="GDE_C"/>
</dbReference>
<proteinExistence type="inferred from homology"/>
<evidence type="ECO:0000313" key="22">
    <source>
        <dbReference type="Proteomes" id="UP001445076"/>
    </source>
</evidence>
<dbReference type="InterPro" id="IPR008928">
    <property type="entry name" value="6-hairpin_glycosidase_sf"/>
</dbReference>
<keyword evidence="11" id="KW-0378">Hydrolase</keyword>
<dbReference type="EMBL" id="JARKIK010000042">
    <property type="protein sequence ID" value="KAK8737347.1"/>
    <property type="molecule type" value="Genomic_DNA"/>
</dbReference>
<evidence type="ECO:0000259" key="17">
    <source>
        <dbReference type="Pfam" id="PF06202"/>
    </source>
</evidence>
<dbReference type="PANTHER" id="PTHR10569">
    <property type="entry name" value="GLYCOGEN DEBRANCHING ENZYME"/>
    <property type="match status" value="1"/>
</dbReference>
<dbReference type="Pfam" id="PF14701">
    <property type="entry name" value="hDGE_amylase"/>
    <property type="match status" value="1"/>
</dbReference>
<keyword evidence="22" id="KW-1185">Reference proteome</keyword>
<feature type="domain" description="Glycogen debranching enzyme glucanotransferase" evidence="19">
    <location>
        <begin position="296"/>
        <end position="743"/>
    </location>
</feature>
<keyword evidence="12" id="KW-0320">Glycogen biosynthesis</keyword>
<dbReference type="PANTHER" id="PTHR10569:SF2">
    <property type="entry name" value="GLYCOGEN DEBRANCHING ENZYME"/>
    <property type="match status" value="1"/>
</dbReference>
<dbReference type="EMBL" id="JARKIK010000042">
    <property type="protein sequence ID" value="KAK8737345.1"/>
    <property type="molecule type" value="Genomic_DNA"/>
</dbReference>
<reference evidence="21" key="2">
    <citation type="submission" date="2024-01" db="EMBL/GenBank/DDBJ databases">
        <authorList>
            <person name="He J."/>
            <person name="Wang M."/>
            <person name="Zheng J."/>
            <person name="Liu Z."/>
        </authorList>
    </citation>
    <scope>NUCLEOTIDE SEQUENCE</scope>
    <source>
        <strain evidence="21">ZL_2023a</strain>
        <tissue evidence="21">Muscle</tissue>
    </source>
</reference>
<dbReference type="Pfam" id="PF14699">
    <property type="entry name" value="hGDE_N"/>
    <property type="match status" value="1"/>
</dbReference>
<evidence type="ECO:0000259" key="18">
    <source>
        <dbReference type="Pfam" id="PF14699"/>
    </source>
</evidence>
<evidence type="ECO:0000256" key="2">
    <source>
        <dbReference type="ARBA" id="ARBA00000927"/>
    </source>
</evidence>
<dbReference type="FunFam" id="3.20.20.80:FF:000070">
    <property type="entry name" value="GDB1p Glycogen debranching enzyme"/>
    <property type="match status" value="1"/>
</dbReference>
<gene>
    <name evidence="21" type="ORF">OTU49_004452</name>
</gene>
<keyword evidence="14" id="KW-0326">Glycosidase</keyword>
<evidence type="ECO:0000256" key="14">
    <source>
        <dbReference type="ARBA" id="ARBA00023295"/>
    </source>
</evidence>
<evidence type="ECO:0000256" key="11">
    <source>
        <dbReference type="ARBA" id="ARBA00022801"/>
    </source>
</evidence>
<evidence type="ECO:0000259" key="20">
    <source>
        <dbReference type="Pfam" id="PF14702"/>
    </source>
</evidence>
<dbReference type="InterPro" id="IPR010401">
    <property type="entry name" value="AGL/Gdb1"/>
</dbReference>
<feature type="domain" description="Eukaryotic glycogen debranching enzyme N-terminal" evidence="18">
    <location>
        <begin position="200"/>
        <end position="291"/>
    </location>
</feature>
<dbReference type="GO" id="GO:0004134">
    <property type="term" value="F:4-alpha-glucanotransferase activity"/>
    <property type="evidence" value="ECO:0007669"/>
    <property type="project" value="UniProtKB-EC"/>
</dbReference>
<dbReference type="FunFam" id="3.20.20.80:FF:000206">
    <property type="entry name" value="Amylo-alpha-1, 6-glucosidase, 4-alpha-glucanotransferase b"/>
    <property type="match status" value="1"/>
</dbReference>
<evidence type="ECO:0000256" key="10">
    <source>
        <dbReference type="ARBA" id="ARBA00022679"/>
    </source>
</evidence>
<dbReference type="InterPro" id="IPR032792">
    <property type="entry name" value="AGL_glucanoTrfase"/>
</dbReference>
<evidence type="ECO:0000256" key="16">
    <source>
        <dbReference type="ARBA" id="ARBA00031477"/>
    </source>
</evidence>
<keyword evidence="13" id="KW-0511">Multifunctional enzyme</keyword>
<dbReference type="InterPro" id="IPR017853">
    <property type="entry name" value="GH"/>
</dbReference>
<keyword evidence="9" id="KW-0328">Glycosyltransferase</keyword>
<dbReference type="GO" id="GO:0005737">
    <property type="term" value="C:cytoplasm"/>
    <property type="evidence" value="ECO:0007669"/>
    <property type="project" value="UniProtKB-SubCell"/>
</dbReference>
<organism evidence="21 22">
    <name type="scientific">Cherax quadricarinatus</name>
    <name type="common">Australian red claw crayfish</name>
    <dbReference type="NCBI Taxonomy" id="27406"/>
    <lineage>
        <taxon>Eukaryota</taxon>
        <taxon>Metazoa</taxon>
        <taxon>Ecdysozoa</taxon>
        <taxon>Arthropoda</taxon>
        <taxon>Crustacea</taxon>
        <taxon>Multicrustacea</taxon>
        <taxon>Malacostraca</taxon>
        <taxon>Eumalacostraca</taxon>
        <taxon>Eucarida</taxon>
        <taxon>Decapoda</taxon>
        <taxon>Pleocyemata</taxon>
        <taxon>Astacidea</taxon>
        <taxon>Parastacoidea</taxon>
        <taxon>Parastacidae</taxon>
        <taxon>Cherax</taxon>
    </lineage>
</organism>
<dbReference type="GO" id="GO:0004135">
    <property type="term" value="F:amylo-alpha-1,6-glucosidase activity"/>
    <property type="evidence" value="ECO:0007669"/>
    <property type="project" value="UniProtKB-EC"/>
</dbReference>
<evidence type="ECO:0000256" key="13">
    <source>
        <dbReference type="ARBA" id="ARBA00023268"/>
    </source>
</evidence>
<evidence type="ECO:0000256" key="8">
    <source>
        <dbReference type="ARBA" id="ARBA00022490"/>
    </source>
</evidence>
<dbReference type="SUPFAM" id="SSF51445">
    <property type="entry name" value="(Trans)glycosidases"/>
    <property type="match status" value="1"/>
</dbReference>
<comment type="similarity">
    <text evidence="15">Belongs to the glycogen debranching enzyme family.</text>
</comment>
<feature type="domain" description="Glycogen debranching enzyme C-terminal" evidence="17">
    <location>
        <begin position="1269"/>
        <end position="1719"/>
    </location>
</feature>
<feature type="domain" description="Glycogen debranching enzyme central" evidence="20">
    <location>
        <begin position="887"/>
        <end position="1164"/>
    </location>
</feature>
<reference evidence="21 22" key="1">
    <citation type="journal article" date="2024" name="BMC Genomics">
        <title>Genome assembly of redclaw crayfish (Cherax quadricarinatus) provides insights into its immune adaptation and hypoxia tolerance.</title>
        <authorList>
            <person name="Liu Z."/>
            <person name="Zheng J."/>
            <person name="Li H."/>
            <person name="Fang K."/>
            <person name="Wang S."/>
            <person name="He J."/>
            <person name="Zhou D."/>
            <person name="Weng S."/>
            <person name="Chi M."/>
            <person name="Gu Z."/>
            <person name="He J."/>
            <person name="Li F."/>
            <person name="Wang M."/>
        </authorList>
    </citation>
    <scope>NUCLEOTIDE SEQUENCE [LARGE SCALE GENOMIC DNA]</scope>
    <source>
        <strain evidence="21">ZL_2023a</strain>
    </source>
</reference>
<evidence type="ECO:0000256" key="6">
    <source>
        <dbReference type="ARBA" id="ARBA00012778"/>
    </source>
</evidence>
<sequence>MLCICLKKRAICIYIYIPSCKLHQLMSLCEHQLTVVCVISRFKKNMVPTPWRCRISALNVVLKDIQRNYMHNDSSMPYIMLCMRTACSDPSISRQDSTHIPSLPRRREGKLTNFFKMGVQDGAGVVAQEPQAQVYSSAPLTTSINSTTSSEAKVTSITKVGTGAGNGFIQQQPQVRVLTLNHGDHLDSTLFRLQKGWVLQLRPGPSLLGRAVNVFTNHPEDIDEGFSRTHYRRLQWKSDSCNKGDDTALYVEVVILMAGSFHYYFTYEDGEDREKAQGSGFFLVDPTLTVGLNDEVLNQDCVQCQTVLSKCLGPIPDWEQRLQVAYETGYNMIHFTPIQELGESNSSYSLKDQHSLNTEFHTPDHQYSFADVESLVKKMKEEWKMLSLTDVVLNHTANESPWLQEHPEATYNCSNSPYLRPAYLLDRALYHMTLEVAEEKWEHQGIPVAIREEKHLEAIKNALHSHFLPQVKLHEFYTLDVSKIVDEFRRRISGPVPSTKKPTDETSKETLVIIQDPQYGRKTCTIDMNIAVRLYNKPSESNVKTLQGSGSEARDEEDRIMRCCAEFRQHLETLNEQRTSEIQAHLIQAVECCLGTVRYQRLQPDGPMIAEVSEENPLVPPYFTHYGKDTTLEEEEALMFSSNACFLMAHNGWVIGDDPLKNFARPNSYVYLRRELVAWGDSVKLRYGDQPEDSPYLWDHMKRYCEYTAQIFHGIRLDNCHSTPIHVAEYMLDAARKVRPDLYVIAELFTNSDLTDNIFINRLGINSLIREAMSAPNSHEEGRLVYRYGGEPVGAFLLPPVRPLVPSIAHAMFLDLTHDNRSPAEVRTAWDMLPSTALVSMACCASGSNRGYDELVPHHIHVVDETRVYTAWNDINPSRGEVNVKSGIIECKKLLNKLHYDLGSNGYNQVYVDQVTEHVVTVTRHNPVTHQSVVLVAYTSFRPPSQIQDSSIRPLKVQGRLEEIIFEMQVKGKKTGDEDKNIPGLFTNDSEYINGINGFSVEVKEHLSPSQSSMVRMTSGGDSETSECEYTSNFTPGSVIAFRLSLLPRAQSAVNKIRATLSEFGYKSKISEVTTHNAVLSDIVSNLTLVDLNRVLYRCEEEEKDEGRGSGAYNIPNSGPMVYCGLQGVISVLSEIRVLNDLGHPLCGNLRDGDWLPDYIVARLKLEPSTQRLAVWLEEVFGWLKDVPRYLIPAYFDSIVTSVYLTLINRAWSLMGEFVAQGSDFVKALGLCSVQFCGIVRSALLPQLSPNLALPQPPVVSDESEGQIQLSSTIAAGLPHFSIGYMRNWGRDTFIALPGNLLITGRYDEARWIILAYAGTMRHGLIPNLLDGGKKARFNCRDSVWFWLQAIQRYVTVAPNGYQILKDKVSRLFPTDDSLPQEAGKYDQLLEDVIQEALQRHFQGVEFRERNAGFQIDRQMSNEGFNNRIGVDWETGFVYGGNIHNCGTWMDKMGSSDLAGTKGKPATPRDGSAVEIIGLCKSALRFLGQMHHENKFTYNSVERQDDTGNVTKWTYEFWEKKIQENFEKYFWISEQPSPEMEPKPELIHRRGIYKDSYNASQFWADYQLRCNFPIAIAVAPEMVKPQHAWVALKNAEKFLLGPLGIKTLDPKDWAYEGNYDNSNNSTDPKVSHGFNYHQGPEWLWPVGWLLRAQLAVVSKVGGFEELGRTLGHVKSLMAPHLTYLLSDRWRSLPELTNAEGAHCKHSNPAQSWSTGCLLEVLWDLDQVERSLKRSSMTSM</sequence>
<comment type="catalytic activity">
    <reaction evidence="2">
        <text>Hydrolysis of (1-&gt;6)-alpha-D-glucosidic branch linkages in glycogen phosphorylase limit dextrin.</text>
        <dbReference type="EC" id="3.2.1.33"/>
    </reaction>
</comment>
<dbReference type="Pfam" id="PF14702">
    <property type="entry name" value="hGDE_central"/>
    <property type="match status" value="1"/>
</dbReference>
<evidence type="ECO:0000313" key="21">
    <source>
        <dbReference type="EMBL" id="KAK8737345.1"/>
    </source>
</evidence>
<comment type="subcellular location">
    <subcellularLocation>
        <location evidence="4">Cytoplasm</location>
    </subcellularLocation>
</comment>
<dbReference type="SUPFAM" id="SSF48208">
    <property type="entry name" value="Six-hairpin glycosidases"/>
    <property type="match status" value="1"/>
</dbReference>
<evidence type="ECO:0000256" key="12">
    <source>
        <dbReference type="ARBA" id="ARBA00023056"/>
    </source>
</evidence>
<name>A0AAW0X2F2_CHEQU</name>
<evidence type="ECO:0000259" key="19">
    <source>
        <dbReference type="Pfam" id="PF14701"/>
    </source>
</evidence>
<dbReference type="CDD" id="cd11327">
    <property type="entry name" value="AmyAc_Glg_debranch_2"/>
    <property type="match status" value="1"/>
</dbReference>
<dbReference type="EC" id="3.2.1.33" evidence="6"/>
<evidence type="ECO:0000256" key="15">
    <source>
        <dbReference type="ARBA" id="ARBA00025780"/>
    </source>
</evidence>
<dbReference type="EC" id="2.4.1.25" evidence="5"/>
<comment type="catalytic activity">
    <reaction evidence="1">
        <text>Transfers a segment of a (1-&gt;4)-alpha-D-glucan to a new position in an acceptor, which may be glucose or a (1-&gt;4)-alpha-D-glucan.</text>
        <dbReference type="EC" id="2.4.1.25"/>
    </reaction>
</comment>
<keyword evidence="8" id="KW-0963">Cytoplasm</keyword>
<dbReference type="Gene3D" id="3.20.20.80">
    <property type="entry name" value="Glycosidases"/>
    <property type="match status" value="2"/>
</dbReference>
<dbReference type="InterPro" id="IPR006421">
    <property type="entry name" value="Glycogen_debranch_met"/>
</dbReference>
<evidence type="ECO:0000256" key="5">
    <source>
        <dbReference type="ARBA" id="ARBA00012560"/>
    </source>
</evidence>
<accession>A0AAW0X2F2</accession>
<evidence type="ECO:0000256" key="9">
    <source>
        <dbReference type="ARBA" id="ARBA00022676"/>
    </source>
</evidence>
<evidence type="ECO:0000256" key="4">
    <source>
        <dbReference type="ARBA" id="ARBA00004496"/>
    </source>
</evidence>
<keyword evidence="10" id="KW-0808">Transferase</keyword>
<dbReference type="FunFam" id="1.50.10.10:FF:000039">
    <property type="entry name" value="Glycogen debranching enzyme Gdb1, putative"/>
    <property type="match status" value="1"/>
</dbReference>
<dbReference type="NCBIfam" id="TIGR01531">
    <property type="entry name" value="glyc_debranch"/>
    <property type="match status" value="1"/>
</dbReference>
<evidence type="ECO:0000256" key="7">
    <source>
        <dbReference type="ARBA" id="ARBA00020723"/>
    </source>
</evidence>
<evidence type="ECO:0000256" key="3">
    <source>
        <dbReference type="ARBA" id="ARBA00003530"/>
    </source>
</evidence>
<dbReference type="Proteomes" id="UP001445076">
    <property type="component" value="Unassembled WGS sequence"/>
</dbReference>
<protein>
    <recommendedName>
        <fullName evidence="7">Glycogen debranching enzyme</fullName>
        <ecNumber evidence="5">2.4.1.25</ecNumber>
        <ecNumber evidence="6">3.2.1.33</ecNumber>
    </recommendedName>
    <alternativeName>
        <fullName evidence="16">Glycogen debrancher</fullName>
    </alternativeName>
</protein>
<dbReference type="GO" id="GO:0005978">
    <property type="term" value="P:glycogen biosynthetic process"/>
    <property type="evidence" value="ECO:0007669"/>
    <property type="project" value="UniProtKB-KW"/>
</dbReference>
<comment type="caution">
    <text evidence="21">The sequence shown here is derived from an EMBL/GenBank/DDBJ whole genome shotgun (WGS) entry which is preliminary data.</text>
</comment>
<dbReference type="EMBL" id="JARKIK010000042">
    <property type="protein sequence ID" value="KAK8737358.1"/>
    <property type="molecule type" value="Genomic_DNA"/>
</dbReference>
<evidence type="ECO:0000256" key="1">
    <source>
        <dbReference type="ARBA" id="ARBA00000439"/>
    </source>
</evidence>
<dbReference type="InterPro" id="IPR032788">
    <property type="entry name" value="AGL_central"/>
</dbReference>
<comment type="function">
    <text evidence="3">Multifunctional enzyme acting as 1,4-alpha-D-glucan:1,4-alpha-D-glucan 4-alpha-D-glycosyltransferase and amylo-1,6-glucosidase in glycogen degradation.</text>
</comment>
<dbReference type="Pfam" id="PF06202">
    <property type="entry name" value="GDE_C"/>
    <property type="match status" value="1"/>
</dbReference>